<dbReference type="AlphaFoldDB" id="A0A4P2QF34"/>
<evidence type="ECO:0000313" key="2">
    <source>
        <dbReference type="EMBL" id="AUX28464.1"/>
    </source>
</evidence>
<gene>
    <name evidence="2" type="ORF">SOCE836_005340</name>
</gene>
<evidence type="ECO:0000313" key="3">
    <source>
        <dbReference type="Proteomes" id="UP000295497"/>
    </source>
</evidence>
<reference evidence="2 3" key="1">
    <citation type="submission" date="2015-09" db="EMBL/GenBank/DDBJ databases">
        <title>Sorangium comparison.</title>
        <authorList>
            <person name="Zaburannyi N."/>
            <person name="Bunk B."/>
            <person name="Overmann J."/>
            <person name="Mueller R."/>
        </authorList>
    </citation>
    <scope>NUCLEOTIDE SEQUENCE [LARGE SCALE GENOMIC DNA]</scope>
    <source>
        <strain evidence="2 3">So ce836</strain>
    </source>
</reference>
<feature type="domain" description="DUF4440" evidence="1">
    <location>
        <begin position="45"/>
        <end position="149"/>
    </location>
</feature>
<dbReference type="Gene3D" id="3.10.450.50">
    <property type="match status" value="1"/>
</dbReference>
<sequence>MIGSGHQQQQRLILAMKTTSIPLALVATLSACQPSEHDDPENLKAVLVSYFDCISKKDFTGMKSLTTTDFVIYENGKVINNDGLIDIINKSPIVKATYSFDGFTINVDNASGSMRYFNHGEFVKDDTSLTTRDWLESATFKKVGNEWKLDFIHSTVKK</sequence>
<dbReference type="EMBL" id="CP012672">
    <property type="protein sequence ID" value="AUX28464.1"/>
    <property type="molecule type" value="Genomic_DNA"/>
</dbReference>
<protein>
    <recommendedName>
        <fullName evidence="1">DUF4440 domain-containing protein</fullName>
    </recommendedName>
</protein>
<organism evidence="2 3">
    <name type="scientific">Sorangium cellulosum</name>
    <name type="common">Polyangium cellulosum</name>
    <dbReference type="NCBI Taxonomy" id="56"/>
    <lineage>
        <taxon>Bacteria</taxon>
        <taxon>Pseudomonadati</taxon>
        <taxon>Myxococcota</taxon>
        <taxon>Polyangia</taxon>
        <taxon>Polyangiales</taxon>
        <taxon>Polyangiaceae</taxon>
        <taxon>Sorangium</taxon>
    </lineage>
</organism>
<proteinExistence type="predicted"/>
<dbReference type="SUPFAM" id="SSF54427">
    <property type="entry name" value="NTF2-like"/>
    <property type="match status" value="1"/>
</dbReference>
<evidence type="ECO:0000259" key="1">
    <source>
        <dbReference type="Pfam" id="PF14534"/>
    </source>
</evidence>
<dbReference type="Pfam" id="PF14534">
    <property type="entry name" value="DUF4440"/>
    <property type="match status" value="1"/>
</dbReference>
<dbReference type="InterPro" id="IPR032710">
    <property type="entry name" value="NTF2-like_dom_sf"/>
</dbReference>
<accession>A0A4P2QF34</accession>
<dbReference type="Proteomes" id="UP000295497">
    <property type="component" value="Chromosome"/>
</dbReference>
<name>A0A4P2QF34_SORCE</name>
<dbReference type="InterPro" id="IPR027843">
    <property type="entry name" value="DUF4440"/>
</dbReference>